<evidence type="ECO:0000256" key="6">
    <source>
        <dbReference type="HAMAP-Rule" id="MF_01659"/>
    </source>
</evidence>
<evidence type="ECO:0000256" key="3">
    <source>
        <dbReference type="ARBA" id="ARBA00022842"/>
    </source>
</evidence>
<comment type="pathway">
    <text evidence="6">Quinol/quinone metabolism; 1,4-dihydroxy-2-naphthoate biosynthesis; 1,4-dihydroxy-2-naphthoate from chorismate: step 2/7.</text>
</comment>
<evidence type="ECO:0000313" key="11">
    <source>
        <dbReference type="Proteomes" id="UP000276282"/>
    </source>
</evidence>
<feature type="domain" description="Thiamine pyrophosphate enzyme N-terminal TPP-binding" evidence="8">
    <location>
        <begin position="8"/>
        <end position="116"/>
    </location>
</feature>
<dbReference type="InterPro" id="IPR011766">
    <property type="entry name" value="TPP_enzyme_TPP-bd"/>
</dbReference>
<dbReference type="GO" id="GO:0030145">
    <property type="term" value="F:manganese ion binding"/>
    <property type="evidence" value="ECO:0007669"/>
    <property type="project" value="UniProtKB-UniRule"/>
</dbReference>
<comment type="subunit">
    <text evidence="6">Homodimer.</text>
</comment>
<dbReference type="NCBIfam" id="TIGR00173">
    <property type="entry name" value="menD"/>
    <property type="match status" value="1"/>
</dbReference>
<dbReference type="HAMAP" id="MF_01659">
    <property type="entry name" value="MenD"/>
    <property type="match status" value="1"/>
</dbReference>
<keyword evidence="1 6" id="KW-0808">Transferase</keyword>
<dbReference type="EC" id="2.2.1.9" evidence="6"/>
<evidence type="ECO:0000259" key="7">
    <source>
        <dbReference type="Pfam" id="PF02775"/>
    </source>
</evidence>
<comment type="catalytic activity">
    <reaction evidence="6">
        <text>isochorismate + 2-oxoglutarate + H(+) = 5-enolpyruvoyl-6-hydroxy-2-succinyl-cyclohex-3-ene-1-carboxylate + CO2</text>
        <dbReference type="Rhea" id="RHEA:25593"/>
        <dbReference type="ChEBI" id="CHEBI:15378"/>
        <dbReference type="ChEBI" id="CHEBI:16526"/>
        <dbReference type="ChEBI" id="CHEBI:16810"/>
        <dbReference type="ChEBI" id="CHEBI:29780"/>
        <dbReference type="ChEBI" id="CHEBI:58818"/>
        <dbReference type="EC" id="2.2.1.9"/>
    </reaction>
</comment>
<comment type="pathway">
    <text evidence="6">Quinol/quinone metabolism; menaquinone biosynthesis.</text>
</comment>
<evidence type="ECO:0000256" key="4">
    <source>
        <dbReference type="ARBA" id="ARBA00023052"/>
    </source>
</evidence>
<dbReference type="Pfam" id="PF02775">
    <property type="entry name" value="TPP_enzyme_C"/>
    <property type="match status" value="1"/>
</dbReference>
<dbReference type="PANTHER" id="PTHR42916:SF1">
    <property type="entry name" value="PROTEIN PHYLLO, CHLOROPLASTIC"/>
    <property type="match status" value="1"/>
</dbReference>
<dbReference type="CDD" id="cd02009">
    <property type="entry name" value="TPP_SHCHC_synthase"/>
    <property type="match status" value="1"/>
</dbReference>
<evidence type="ECO:0000313" key="10">
    <source>
        <dbReference type="EMBL" id="RKS50654.1"/>
    </source>
</evidence>
<dbReference type="CDD" id="cd07037">
    <property type="entry name" value="TPP_PYR_MenD"/>
    <property type="match status" value="1"/>
</dbReference>
<protein>
    <recommendedName>
        <fullName evidence="6">2-succinyl-5-enolpyruvyl-6-hydroxy-3-cyclohexene-1-carboxylate synthase</fullName>
        <shortName evidence="6">SEPHCHC synthase</shortName>
        <ecNumber evidence="6">2.2.1.9</ecNumber>
    </recommendedName>
    <alternativeName>
        <fullName evidence="6">Menaquinone biosynthesis protein MenD</fullName>
    </alternativeName>
</protein>
<evidence type="ECO:0000256" key="1">
    <source>
        <dbReference type="ARBA" id="ARBA00022679"/>
    </source>
</evidence>
<evidence type="ECO:0000259" key="9">
    <source>
        <dbReference type="Pfam" id="PF16582"/>
    </source>
</evidence>
<reference evidence="10 11" key="1">
    <citation type="submission" date="2018-10" db="EMBL/GenBank/DDBJ databases">
        <title>Genomic Encyclopedia of Archaeal and Bacterial Type Strains, Phase II (KMG-II): from individual species to whole genera.</title>
        <authorList>
            <person name="Goeker M."/>
        </authorList>
    </citation>
    <scope>NUCLEOTIDE SEQUENCE [LARGE SCALE GENOMIC DNA]</scope>
    <source>
        <strain evidence="10 11">DSM 19839</strain>
    </source>
</reference>
<evidence type="ECO:0000259" key="8">
    <source>
        <dbReference type="Pfam" id="PF02776"/>
    </source>
</evidence>
<dbReference type="InterPro" id="IPR029061">
    <property type="entry name" value="THDP-binding"/>
</dbReference>
<evidence type="ECO:0000256" key="2">
    <source>
        <dbReference type="ARBA" id="ARBA00022723"/>
    </source>
</evidence>
<dbReference type="InterPro" id="IPR012001">
    <property type="entry name" value="Thiamin_PyroP_enz_TPP-bd_dom"/>
</dbReference>
<feature type="domain" description="Thiamine pyrophosphate enzyme TPP-binding" evidence="7">
    <location>
        <begin position="414"/>
        <end position="557"/>
    </location>
</feature>
<comment type="cofactor">
    <cofactor evidence="6">
        <name>Mg(2+)</name>
        <dbReference type="ChEBI" id="CHEBI:18420"/>
    </cofactor>
    <cofactor evidence="6">
        <name>Mn(2+)</name>
        <dbReference type="ChEBI" id="CHEBI:29035"/>
    </cofactor>
</comment>
<keyword evidence="5 6" id="KW-0464">Manganese</keyword>
<dbReference type="AlphaFoldDB" id="A0A495PIU8"/>
<dbReference type="Gene3D" id="3.40.50.970">
    <property type="match status" value="2"/>
</dbReference>
<dbReference type="InterPro" id="IPR004433">
    <property type="entry name" value="MenaQ_synth_MenD"/>
</dbReference>
<feature type="domain" description="Menaquinone biosynthesis protein MenD middle" evidence="9">
    <location>
        <begin position="217"/>
        <end position="373"/>
    </location>
</feature>
<keyword evidence="3 6" id="KW-0460">Magnesium</keyword>
<dbReference type="UniPathway" id="UPA01057">
    <property type="reaction ID" value="UER00164"/>
</dbReference>
<keyword evidence="6" id="KW-0474">Menaquinone biosynthesis</keyword>
<dbReference type="Proteomes" id="UP000276282">
    <property type="component" value="Unassembled WGS sequence"/>
</dbReference>
<comment type="caution">
    <text evidence="10">The sequence shown here is derived from an EMBL/GenBank/DDBJ whole genome shotgun (WGS) entry which is preliminary data.</text>
</comment>
<comment type="function">
    <text evidence="6">Catalyzes the thiamine diphosphate-dependent decarboxylation of 2-oxoglutarate and the subsequent addition of the resulting succinic semialdehyde-thiamine pyrophosphate anion to isochorismate to yield 2-succinyl-5-enolpyruvyl-6-hydroxy-3-cyclohexene-1-carboxylate (SEPHCHC).</text>
</comment>
<organism evidence="10 11">
    <name type="scientific">Gillisia mitskevichiae</name>
    <dbReference type="NCBI Taxonomy" id="270921"/>
    <lineage>
        <taxon>Bacteria</taxon>
        <taxon>Pseudomonadati</taxon>
        <taxon>Bacteroidota</taxon>
        <taxon>Flavobacteriia</taxon>
        <taxon>Flavobacteriales</taxon>
        <taxon>Flavobacteriaceae</taxon>
        <taxon>Gillisia</taxon>
    </lineage>
</organism>
<dbReference type="GO" id="GO:0000287">
    <property type="term" value="F:magnesium ion binding"/>
    <property type="evidence" value="ECO:0007669"/>
    <property type="project" value="UniProtKB-UniRule"/>
</dbReference>
<name>A0A495PIU8_9FLAO</name>
<proteinExistence type="inferred from homology"/>
<comment type="cofactor">
    <cofactor evidence="6">
        <name>thiamine diphosphate</name>
        <dbReference type="ChEBI" id="CHEBI:58937"/>
    </cofactor>
    <text evidence="6">Binds 1 thiamine pyrophosphate per subunit.</text>
</comment>
<dbReference type="InterPro" id="IPR032264">
    <property type="entry name" value="MenD_middle"/>
</dbReference>
<evidence type="ECO:0000256" key="5">
    <source>
        <dbReference type="ARBA" id="ARBA00023211"/>
    </source>
</evidence>
<dbReference type="OrthoDB" id="9791859at2"/>
<dbReference type="PIRSF" id="PIRSF004983">
    <property type="entry name" value="MenD"/>
    <property type="match status" value="1"/>
</dbReference>
<dbReference type="EMBL" id="RBLG01000003">
    <property type="protein sequence ID" value="RKS50654.1"/>
    <property type="molecule type" value="Genomic_DNA"/>
</dbReference>
<dbReference type="Pfam" id="PF02776">
    <property type="entry name" value="TPP_enzyme_N"/>
    <property type="match status" value="1"/>
</dbReference>
<dbReference type="UniPathway" id="UPA00079"/>
<sequence>MKYSKIPVAQSIVALCVAKNIKHVVISPGSRNAPLTIGFTNHPEINAYSIVDERCAAFFALGIAQQIKQPVAVVCTSGSALLNYYPAIAEAYYSDIPLVVISADRPIERIDIGDGQTIRQKNVFENHILYSANLYSELVLENEAQDKKLLQKQFESRRHNEREINLALNSAIENNGPVHINVPFYEPLYSLEKNKITDPVQILPDLSRRVYSKLELQPYLDLWNKAKRKMIIVGVMAPNSVEQKYLDLLAEDPTVIVLTETTSNVDHEEFFTRIDTLIGPIEKSEDVEKQFAELQPDILLTFGGMIVSKKIKSFLRDFQPEQHWHIDPKKAYNTFFCLNKHFETSVNSFFQKFFPETISVKSDYAEHWKRINEHRKQRHDIYVNKIPYSDFKAMQSIVPSIPKQYNVQLGNSSTVRYAQLFNWDVSQSIFCNRGTSGIDGSVSTAVGAALVKKDPTLLICGDLSFIYDSNALWNNYIPSNFRIIVINNSGGGIFRILPGNKDTENFDTYFETIHDLNAKSLCEMYSFEYSRAEDSDQVSTELKKFFNSSEKPKLLEIMTPRSLNDEVLLEYFNFIKS</sequence>
<dbReference type="Gene3D" id="3.40.50.1220">
    <property type="entry name" value="TPP-binding domain"/>
    <property type="match status" value="1"/>
</dbReference>
<keyword evidence="4 6" id="KW-0786">Thiamine pyrophosphate</keyword>
<comment type="similarity">
    <text evidence="6">Belongs to the TPP enzyme family. MenD subfamily.</text>
</comment>
<dbReference type="PANTHER" id="PTHR42916">
    <property type="entry name" value="2-SUCCINYL-5-ENOLPYRUVYL-6-HYDROXY-3-CYCLOHEXENE-1-CARBOXYLATE SYNTHASE"/>
    <property type="match status" value="1"/>
</dbReference>
<dbReference type="Pfam" id="PF16582">
    <property type="entry name" value="TPP_enzyme_M_2"/>
    <property type="match status" value="1"/>
</dbReference>
<dbReference type="SUPFAM" id="SSF52518">
    <property type="entry name" value="Thiamin diphosphate-binding fold (THDP-binding)"/>
    <property type="match status" value="2"/>
</dbReference>
<gene>
    <name evidence="6" type="primary">menD</name>
    <name evidence="10" type="ORF">BC962_2426</name>
</gene>
<keyword evidence="2 6" id="KW-0479">Metal-binding</keyword>
<dbReference type="GO" id="GO:0070204">
    <property type="term" value="F:2-succinyl-5-enolpyruvyl-6-hydroxy-3-cyclohexene-1-carboxylic-acid synthase activity"/>
    <property type="evidence" value="ECO:0007669"/>
    <property type="project" value="UniProtKB-UniRule"/>
</dbReference>
<accession>A0A495PIU8</accession>
<dbReference type="GO" id="GO:0030976">
    <property type="term" value="F:thiamine pyrophosphate binding"/>
    <property type="evidence" value="ECO:0007669"/>
    <property type="project" value="UniProtKB-UniRule"/>
</dbReference>
<dbReference type="RefSeq" id="WP_121346250.1">
    <property type="nucleotide sequence ID" value="NZ_RBLG01000003.1"/>
</dbReference>
<dbReference type="GO" id="GO:0009234">
    <property type="term" value="P:menaquinone biosynthetic process"/>
    <property type="evidence" value="ECO:0007669"/>
    <property type="project" value="UniProtKB-UniRule"/>
</dbReference>
<keyword evidence="11" id="KW-1185">Reference proteome</keyword>